<reference evidence="1" key="1">
    <citation type="submission" date="2022-01" db="EMBL/GenBank/DDBJ databases">
        <title>Genome Sequence Resource for Two Populations of Ditylenchus destructor, the Migratory Endoparasitic Phytonematode.</title>
        <authorList>
            <person name="Zhang H."/>
            <person name="Lin R."/>
            <person name="Xie B."/>
        </authorList>
    </citation>
    <scope>NUCLEOTIDE SEQUENCE</scope>
    <source>
        <strain evidence="1">BazhouSP</strain>
    </source>
</reference>
<keyword evidence="2" id="KW-1185">Reference proteome</keyword>
<protein>
    <submittedName>
        <fullName evidence="1">Uncharacterized protein</fullName>
    </submittedName>
</protein>
<proteinExistence type="predicted"/>
<gene>
    <name evidence="1" type="ORF">DdX_22458</name>
</gene>
<dbReference type="Gene3D" id="1.10.510.10">
    <property type="entry name" value="Transferase(Phosphotransferase) domain 1"/>
    <property type="match status" value="1"/>
</dbReference>
<evidence type="ECO:0000313" key="2">
    <source>
        <dbReference type="Proteomes" id="UP001201812"/>
    </source>
</evidence>
<evidence type="ECO:0000313" key="1">
    <source>
        <dbReference type="EMBL" id="KAI1690484.1"/>
    </source>
</evidence>
<name>A0AAD4MFQ9_9BILA</name>
<dbReference type="Proteomes" id="UP001201812">
    <property type="component" value="Unassembled WGS sequence"/>
</dbReference>
<accession>A0AAD4MFQ9</accession>
<sequence length="123" mass="14466">MINFSAVFVRYFNSIRKLKYYDVPEYDVLVDDFERAIKEKYKVYDYIFDWTSKEDYERNKAKYYGNNAAAPKKATTFMDVFRGELVRLAKLVLTGDEDVLFLKNMSDALIDAVGKKLHSAQIF</sequence>
<organism evidence="1 2">
    <name type="scientific">Ditylenchus destructor</name>
    <dbReference type="NCBI Taxonomy" id="166010"/>
    <lineage>
        <taxon>Eukaryota</taxon>
        <taxon>Metazoa</taxon>
        <taxon>Ecdysozoa</taxon>
        <taxon>Nematoda</taxon>
        <taxon>Chromadorea</taxon>
        <taxon>Rhabditida</taxon>
        <taxon>Tylenchina</taxon>
        <taxon>Tylenchomorpha</taxon>
        <taxon>Sphaerularioidea</taxon>
        <taxon>Anguinidae</taxon>
        <taxon>Anguininae</taxon>
        <taxon>Ditylenchus</taxon>
    </lineage>
</organism>
<dbReference type="AlphaFoldDB" id="A0AAD4MFQ9"/>
<comment type="caution">
    <text evidence="1">The sequence shown here is derived from an EMBL/GenBank/DDBJ whole genome shotgun (WGS) entry which is preliminary data.</text>
</comment>
<dbReference type="EMBL" id="JAKKPZ010001191">
    <property type="protein sequence ID" value="KAI1690484.1"/>
    <property type="molecule type" value="Genomic_DNA"/>
</dbReference>